<feature type="domain" description="Rhodanese" evidence="2">
    <location>
        <begin position="32"/>
        <end position="121"/>
    </location>
</feature>
<evidence type="ECO:0000259" key="2">
    <source>
        <dbReference type="PROSITE" id="PS50206"/>
    </source>
</evidence>
<gene>
    <name evidence="3" type="ORF">JX360_06795</name>
</gene>
<organism evidence="3 4">
    <name type="scientific">Thermostichus vulcanus str. 'Rupite'</name>
    <dbReference type="NCBI Taxonomy" id="2813851"/>
    <lineage>
        <taxon>Bacteria</taxon>
        <taxon>Bacillati</taxon>
        <taxon>Cyanobacteriota</taxon>
        <taxon>Cyanophyceae</taxon>
        <taxon>Thermostichales</taxon>
        <taxon>Thermostichaceae</taxon>
        <taxon>Thermostichus</taxon>
    </lineage>
</organism>
<dbReference type="InterPro" id="IPR021309">
    <property type="entry name" value="YgaP-like_TM"/>
</dbReference>
<dbReference type="PANTHER" id="PTHR43031:SF16">
    <property type="entry name" value="OXIDOREDUCTASE"/>
    <property type="match status" value="1"/>
</dbReference>
<dbReference type="Pfam" id="PF00581">
    <property type="entry name" value="Rhodanese"/>
    <property type="match status" value="1"/>
</dbReference>
<name>A0ABT0C9Z9_THEVL</name>
<dbReference type="SUPFAM" id="SSF52821">
    <property type="entry name" value="Rhodanese/Cell cycle control phosphatase"/>
    <property type="match status" value="1"/>
</dbReference>
<accession>A0ABT0C9Z9</accession>
<dbReference type="PANTHER" id="PTHR43031">
    <property type="entry name" value="FAD-DEPENDENT OXIDOREDUCTASE"/>
    <property type="match status" value="1"/>
</dbReference>
<sequence length="192" mass="20930">MTTAPTPQTLSQQEQDPRLKEIDALTLKQWLDQGRVKLIDVREPSEYAEERIPGAINMPLSTFDPTQVPASTPEQPVVMQCRMGSRSIQASCQLLDKGWPEVINLKGGIEAWKSAKLPVTRTRNAPISLMRQVQIAAGSLVLLGTLLGAWVNPAWLLLSGFVGAGLVFAGVTNTCGMALLLARMPWNRGQSL</sequence>
<keyword evidence="1" id="KW-0812">Transmembrane</keyword>
<dbReference type="InterPro" id="IPR001763">
    <property type="entry name" value="Rhodanese-like_dom"/>
</dbReference>
<dbReference type="InterPro" id="IPR050229">
    <property type="entry name" value="GlpE_sulfurtransferase"/>
</dbReference>
<dbReference type="InterPro" id="IPR036873">
    <property type="entry name" value="Rhodanese-like_dom_sf"/>
</dbReference>
<dbReference type="RefSeq" id="WP_244349890.1">
    <property type="nucleotide sequence ID" value="NZ_JAFIRA010000013.1"/>
</dbReference>
<proteinExistence type="predicted"/>
<evidence type="ECO:0000313" key="4">
    <source>
        <dbReference type="Proteomes" id="UP000830835"/>
    </source>
</evidence>
<evidence type="ECO:0000256" key="1">
    <source>
        <dbReference type="SAM" id="Phobius"/>
    </source>
</evidence>
<keyword evidence="4" id="KW-1185">Reference proteome</keyword>
<dbReference type="Pfam" id="PF11127">
    <property type="entry name" value="YgaP-like_TM"/>
    <property type="match status" value="1"/>
</dbReference>
<dbReference type="PROSITE" id="PS50206">
    <property type="entry name" value="RHODANESE_3"/>
    <property type="match status" value="1"/>
</dbReference>
<feature type="transmembrane region" description="Helical" evidence="1">
    <location>
        <begin position="133"/>
        <end position="151"/>
    </location>
</feature>
<dbReference type="Gene3D" id="6.10.140.1340">
    <property type="match status" value="1"/>
</dbReference>
<dbReference type="Proteomes" id="UP000830835">
    <property type="component" value="Unassembled WGS sequence"/>
</dbReference>
<reference evidence="3" key="1">
    <citation type="submission" date="2021-02" db="EMBL/GenBank/DDBJ databases">
        <title>The CRISPR/cas machinery reduction and long-range gene transfer in the hot spring cyanobacterium Synechococcus.</title>
        <authorList>
            <person name="Dvorak P."/>
            <person name="Jahodarova E."/>
            <person name="Hasler P."/>
            <person name="Poulickova A."/>
        </authorList>
    </citation>
    <scope>NUCLEOTIDE SEQUENCE</scope>
    <source>
        <strain evidence="3">Rupite</strain>
    </source>
</reference>
<dbReference type="EMBL" id="JAFIRA010000013">
    <property type="protein sequence ID" value="MCJ2542614.1"/>
    <property type="molecule type" value="Genomic_DNA"/>
</dbReference>
<feature type="transmembrane region" description="Helical" evidence="1">
    <location>
        <begin position="157"/>
        <end position="182"/>
    </location>
</feature>
<comment type="caution">
    <text evidence="3">The sequence shown here is derived from an EMBL/GenBank/DDBJ whole genome shotgun (WGS) entry which is preliminary data.</text>
</comment>
<dbReference type="Gene3D" id="3.40.250.10">
    <property type="entry name" value="Rhodanese-like domain"/>
    <property type="match status" value="1"/>
</dbReference>
<dbReference type="CDD" id="cd00158">
    <property type="entry name" value="RHOD"/>
    <property type="match status" value="1"/>
</dbReference>
<evidence type="ECO:0000313" key="3">
    <source>
        <dbReference type="EMBL" id="MCJ2542614.1"/>
    </source>
</evidence>
<dbReference type="SMART" id="SM00450">
    <property type="entry name" value="RHOD"/>
    <property type="match status" value="1"/>
</dbReference>
<keyword evidence="1" id="KW-0472">Membrane</keyword>
<keyword evidence="1" id="KW-1133">Transmembrane helix</keyword>
<protein>
    <submittedName>
        <fullName evidence="3">Rhodanese-like domain-containing protein</fullName>
    </submittedName>
</protein>